<dbReference type="Gene3D" id="3.40.50.2000">
    <property type="entry name" value="Glycogen Phosphorylase B"/>
    <property type="match status" value="2"/>
</dbReference>
<dbReference type="SUPFAM" id="SSF53756">
    <property type="entry name" value="UDP-Glycosyltransferase/glycogen phosphorylase"/>
    <property type="match status" value="1"/>
</dbReference>
<dbReference type="RefSeq" id="WP_011602453.1">
    <property type="nucleotide sequence ID" value="NC_008278.1"/>
</dbReference>
<keyword evidence="7" id="KW-1185">Reference proteome</keyword>
<proteinExistence type="predicted"/>
<evidence type="ECO:0000259" key="4">
    <source>
        <dbReference type="Pfam" id="PF00534"/>
    </source>
</evidence>
<protein>
    <submittedName>
        <fullName evidence="6">Glycosyl transferase</fullName>
    </submittedName>
</protein>
<dbReference type="HOGENOM" id="CLU_009583_27_6_11"/>
<dbReference type="CAZy" id="GT4">
    <property type="family name" value="Glycosyltransferase Family 4"/>
</dbReference>
<dbReference type="EMBL" id="CT573213">
    <property type="protein sequence ID" value="CAJ59913.1"/>
    <property type="molecule type" value="Genomic_DNA"/>
</dbReference>
<dbReference type="PANTHER" id="PTHR46401">
    <property type="entry name" value="GLYCOSYLTRANSFERASE WBBK-RELATED"/>
    <property type="match status" value="1"/>
</dbReference>
<dbReference type="eggNOG" id="COG0438">
    <property type="taxonomic scope" value="Bacteria"/>
</dbReference>
<gene>
    <name evidence="6" type="ordered locus">FRAAL1252</name>
</gene>
<evidence type="ECO:0000313" key="7">
    <source>
        <dbReference type="Proteomes" id="UP000000657"/>
    </source>
</evidence>
<dbReference type="STRING" id="326424.FRAAL1252"/>
<feature type="domain" description="Glycosyltransferase subfamily 4-like N-terminal" evidence="5">
    <location>
        <begin position="187"/>
        <end position="274"/>
    </location>
</feature>
<dbReference type="AlphaFoldDB" id="Q0RRA7"/>
<dbReference type="GO" id="GO:0009103">
    <property type="term" value="P:lipopolysaccharide biosynthetic process"/>
    <property type="evidence" value="ECO:0007669"/>
    <property type="project" value="TreeGrafter"/>
</dbReference>
<reference evidence="6 7" key="1">
    <citation type="journal article" date="2007" name="Genome Res.">
        <title>Genome characteristics of facultatively symbiotic Frankia sp. strains reflect host range and host plant biogeography.</title>
        <authorList>
            <person name="Normand P."/>
            <person name="Lapierre P."/>
            <person name="Tisa L.S."/>
            <person name="Gogarten J.P."/>
            <person name="Alloisio N."/>
            <person name="Bagnarol E."/>
            <person name="Bassi C.A."/>
            <person name="Berry A.M."/>
            <person name="Bickhart D.M."/>
            <person name="Choisne N."/>
            <person name="Couloux A."/>
            <person name="Cournoyer B."/>
            <person name="Cruveiller S."/>
            <person name="Daubin V."/>
            <person name="Demange N."/>
            <person name="Francino M.P."/>
            <person name="Goltsman E."/>
            <person name="Huang Y."/>
            <person name="Kopp O.R."/>
            <person name="Labarre L."/>
            <person name="Lapidus A."/>
            <person name="Lavire C."/>
            <person name="Marechal J."/>
            <person name="Martinez M."/>
            <person name="Mastronunzio J.E."/>
            <person name="Mullin B.C."/>
            <person name="Niemann J."/>
            <person name="Pujic P."/>
            <person name="Rawnsley T."/>
            <person name="Rouy Z."/>
            <person name="Schenowitz C."/>
            <person name="Sellstedt A."/>
            <person name="Tavares F."/>
            <person name="Tomkins J.P."/>
            <person name="Vallenet D."/>
            <person name="Valverde C."/>
            <person name="Wall L.G."/>
            <person name="Wang Y."/>
            <person name="Medigue C."/>
            <person name="Benson D.R."/>
        </authorList>
    </citation>
    <scope>NUCLEOTIDE SEQUENCE [LARGE SCALE GENOMIC DNA]</scope>
    <source>
        <strain evidence="7">DSM 45986 / CECT 9034 / ACN14a</strain>
    </source>
</reference>
<dbReference type="InterPro" id="IPR001296">
    <property type="entry name" value="Glyco_trans_1"/>
</dbReference>
<keyword evidence="1" id="KW-0328">Glycosyltransferase</keyword>
<dbReference type="PANTHER" id="PTHR46401:SF2">
    <property type="entry name" value="GLYCOSYLTRANSFERASE WBBK-RELATED"/>
    <property type="match status" value="1"/>
</dbReference>
<evidence type="ECO:0000259" key="5">
    <source>
        <dbReference type="Pfam" id="PF13439"/>
    </source>
</evidence>
<dbReference type="KEGG" id="fal:FRAAL1252"/>
<dbReference type="Pfam" id="PF13439">
    <property type="entry name" value="Glyco_transf_4"/>
    <property type="match status" value="1"/>
</dbReference>
<dbReference type="OrthoDB" id="9801609at2"/>
<feature type="region of interest" description="Disordered" evidence="3">
    <location>
        <begin position="111"/>
        <end position="184"/>
    </location>
</feature>
<dbReference type="Pfam" id="PF00534">
    <property type="entry name" value="Glycos_transf_1"/>
    <property type="match status" value="1"/>
</dbReference>
<evidence type="ECO:0000313" key="6">
    <source>
        <dbReference type="EMBL" id="CAJ59913.1"/>
    </source>
</evidence>
<organism evidence="6 7">
    <name type="scientific">Frankia alni (strain DSM 45986 / CECT 9034 / ACN14a)</name>
    <dbReference type="NCBI Taxonomy" id="326424"/>
    <lineage>
        <taxon>Bacteria</taxon>
        <taxon>Bacillati</taxon>
        <taxon>Actinomycetota</taxon>
        <taxon>Actinomycetes</taxon>
        <taxon>Frankiales</taxon>
        <taxon>Frankiaceae</taxon>
        <taxon>Frankia</taxon>
    </lineage>
</organism>
<feature type="compositionally biased region" description="Low complexity" evidence="3">
    <location>
        <begin position="171"/>
        <end position="184"/>
    </location>
</feature>
<name>Q0RRA7_FRAAA</name>
<dbReference type="CDD" id="cd03809">
    <property type="entry name" value="GT4_MtfB-like"/>
    <property type="match status" value="1"/>
</dbReference>
<evidence type="ECO:0000256" key="3">
    <source>
        <dbReference type="SAM" id="MobiDB-lite"/>
    </source>
</evidence>
<accession>Q0RRA7</accession>
<evidence type="ECO:0000256" key="2">
    <source>
        <dbReference type="ARBA" id="ARBA00022679"/>
    </source>
</evidence>
<dbReference type="InterPro" id="IPR028098">
    <property type="entry name" value="Glyco_trans_4-like_N"/>
</dbReference>
<sequence>MRVGFLVEQLLAPVPGGTGRYSAELATALARRAAPGDGVVGWCAARRGVEGAGLPGVLGPLRLGLPRRALAAAWSRGVGPAPTGVDVIHAPTLLLPPAGGTAGRVTGSVVETLRGSGRAGPSDRSRSLRRETDPPGSRGDGSLADGSLVGWSGSSPADQPRSWPSSNDSTGRPAGGPARPPLGAWAAHSVAPALGDALDRRRPRPKLVVTIHDAVPWTHPETLTPHGARWHRLMGERAARHADAVIVPTLAVAAEVARHLPIPPERLHAIGEGVAEAVVRVPADADARAARLGLPPPGGYLLTLATLEPRKGLDTALAALRRPDDPGLPLVHVGAAGWGGLDVRTEAARHGLDGSRVRTLGRISDEDLAVVLSRAGVLLAPSRSEGFGLPVVEAMAHGVPVVISDAPALVEVAGDAALVVGVGDAAALASAVARIVGDADLRGRLSAAGRTRAQAFTWNAAAEATWALYRRVGGSPAVSVAADGRA</sequence>
<evidence type="ECO:0000256" key="1">
    <source>
        <dbReference type="ARBA" id="ARBA00022676"/>
    </source>
</evidence>
<dbReference type="Proteomes" id="UP000000657">
    <property type="component" value="Chromosome"/>
</dbReference>
<feature type="compositionally biased region" description="Polar residues" evidence="3">
    <location>
        <begin position="152"/>
        <end position="170"/>
    </location>
</feature>
<dbReference type="GO" id="GO:0016757">
    <property type="term" value="F:glycosyltransferase activity"/>
    <property type="evidence" value="ECO:0007669"/>
    <property type="project" value="UniProtKB-KW"/>
</dbReference>
<feature type="compositionally biased region" description="Basic and acidic residues" evidence="3">
    <location>
        <begin position="121"/>
        <end position="133"/>
    </location>
</feature>
<keyword evidence="2 6" id="KW-0808">Transferase</keyword>
<feature type="domain" description="Glycosyl transferase family 1" evidence="4">
    <location>
        <begin position="292"/>
        <end position="451"/>
    </location>
</feature>